<evidence type="ECO:0000256" key="1">
    <source>
        <dbReference type="ARBA" id="ARBA00023125"/>
    </source>
</evidence>
<feature type="domain" description="HTH cro/C1-type" evidence="2">
    <location>
        <begin position="10"/>
        <end position="64"/>
    </location>
</feature>
<dbReference type="EMBL" id="JAHLQF010000002">
    <property type="protein sequence ID" value="MBU5484423.1"/>
    <property type="molecule type" value="Genomic_DNA"/>
</dbReference>
<keyword evidence="1" id="KW-0238">DNA-binding</keyword>
<protein>
    <submittedName>
        <fullName evidence="3">Helix-turn-helix domain-containing protein</fullName>
    </submittedName>
</protein>
<evidence type="ECO:0000259" key="2">
    <source>
        <dbReference type="PROSITE" id="PS50943"/>
    </source>
</evidence>
<evidence type="ECO:0000313" key="4">
    <source>
        <dbReference type="Proteomes" id="UP000726170"/>
    </source>
</evidence>
<dbReference type="PROSITE" id="PS50943">
    <property type="entry name" value="HTH_CROC1"/>
    <property type="match status" value="1"/>
</dbReference>
<dbReference type="CDD" id="cd00093">
    <property type="entry name" value="HTH_XRE"/>
    <property type="match status" value="1"/>
</dbReference>
<dbReference type="Pfam" id="PF01381">
    <property type="entry name" value="HTH_3"/>
    <property type="match status" value="1"/>
</dbReference>
<reference evidence="3 4" key="1">
    <citation type="submission" date="2021-06" db="EMBL/GenBank/DDBJ databases">
        <authorList>
            <person name="Sun Q."/>
            <person name="Li D."/>
        </authorList>
    </citation>
    <scope>NUCLEOTIDE SEQUENCE [LARGE SCALE GENOMIC DNA]</scope>
    <source>
        <strain evidence="3 4">MSJ-11</strain>
    </source>
</reference>
<gene>
    <name evidence="3" type="ORF">KQI86_08790</name>
</gene>
<dbReference type="PANTHER" id="PTHR46558:SF11">
    <property type="entry name" value="HTH-TYPE TRANSCRIPTIONAL REGULATOR XRE"/>
    <property type="match status" value="1"/>
</dbReference>
<sequence>MSNLIIGDTILRLRKQKGITQEQLSNMVGVSAGAVCKWETGNSVPDIALLAPLARALNVSLDELLSFSSKLSEIEVLDIKKKLREVFIQKGYEAGEKQCKGFLNEYPNSVHLKLVVGELISMYSMMLAQESEELYKLRMNYALKLLDQVVVSKEIDYVSQALFFIASIQMMLENYDESEEALKELSTTFIDPMTIYPILLQRQGKNHDAKVLCEKMLLSHLNQSTAMLATVANIYIGSENYENAEMYIEAIRKIQRLFNIGLHSGDYSLCRLYIKKQQLELAAKYFKIHVEGLISTAYDYSDNEFFKDVLLEADIQGQKLARRKMYQSYMYDSTLKILEGLQDYDEAIEILKTALL</sequence>
<dbReference type="Proteomes" id="UP000726170">
    <property type="component" value="Unassembled WGS sequence"/>
</dbReference>
<dbReference type="SMART" id="SM00530">
    <property type="entry name" value="HTH_XRE"/>
    <property type="match status" value="1"/>
</dbReference>
<dbReference type="RefSeq" id="WP_216438898.1">
    <property type="nucleotide sequence ID" value="NZ_JAHLQF010000002.1"/>
</dbReference>
<evidence type="ECO:0000313" key="3">
    <source>
        <dbReference type="EMBL" id="MBU5484423.1"/>
    </source>
</evidence>
<accession>A0ABS6EHD8</accession>
<name>A0ABS6EHD8_9CLOT</name>
<dbReference type="InterPro" id="IPR001387">
    <property type="entry name" value="Cro/C1-type_HTH"/>
</dbReference>
<proteinExistence type="predicted"/>
<organism evidence="3 4">
    <name type="scientific">Clostridium mobile</name>
    <dbReference type="NCBI Taxonomy" id="2841512"/>
    <lineage>
        <taxon>Bacteria</taxon>
        <taxon>Bacillati</taxon>
        <taxon>Bacillota</taxon>
        <taxon>Clostridia</taxon>
        <taxon>Eubacteriales</taxon>
        <taxon>Clostridiaceae</taxon>
        <taxon>Clostridium</taxon>
    </lineage>
</organism>
<comment type="caution">
    <text evidence="3">The sequence shown here is derived from an EMBL/GenBank/DDBJ whole genome shotgun (WGS) entry which is preliminary data.</text>
</comment>
<keyword evidence="4" id="KW-1185">Reference proteome</keyword>
<dbReference type="PANTHER" id="PTHR46558">
    <property type="entry name" value="TRACRIPTIONAL REGULATORY PROTEIN-RELATED-RELATED"/>
    <property type="match status" value="1"/>
</dbReference>